<organism evidence="1 2">
    <name type="scientific">Flavobacterium cheonhonense</name>
    <dbReference type="NCBI Taxonomy" id="706185"/>
    <lineage>
        <taxon>Bacteria</taxon>
        <taxon>Pseudomonadati</taxon>
        <taxon>Bacteroidota</taxon>
        <taxon>Flavobacteriia</taxon>
        <taxon>Flavobacteriales</taxon>
        <taxon>Flavobacteriaceae</taxon>
        <taxon>Flavobacterium</taxon>
    </lineage>
</organism>
<dbReference type="EMBL" id="BAABCR010000003">
    <property type="protein sequence ID" value="GAA4022991.1"/>
    <property type="molecule type" value="Genomic_DNA"/>
</dbReference>
<keyword evidence="2" id="KW-1185">Reference proteome</keyword>
<dbReference type="InterPro" id="IPR016181">
    <property type="entry name" value="Acyl_CoA_acyltransferase"/>
</dbReference>
<dbReference type="SUPFAM" id="SSF55729">
    <property type="entry name" value="Acyl-CoA N-acyltransferases (Nat)"/>
    <property type="match status" value="1"/>
</dbReference>
<dbReference type="Proteomes" id="UP001500968">
    <property type="component" value="Unassembled WGS sequence"/>
</dbReference>
<evidence type="ECO:0000313" key="1">
    <source>
        <dbReference type="EMBL" id="GAA4022991.1"/>
    </source>
</evidence>
<comment type="caution">
    <text evidence="1">The sequence shown here is derived from an EMBL/GenBank/DDBJ whole genome shotgun (WGS) entry which is preliminary data.</text>
</comment>
<reference evidence="2" key="1">
    <citation type="journal article" date="2019" name="Int. J. Syst. Evol. Microbiol.">
        <title>The Global Catalogue of Microorganisms (GCM) 10K type strain sequencing project: providing services to taxonomists for standard genome sequencing and annotation.</title>
        <authorList>
            <consortium name="The Broad Institute Genomics Platform"/>
            <consortium name="The Broad Institute Genome Sequencing Center for Infectious Disease"/>
            <person name="Wu L."/>
            <person name="Ma J."/>
        </authorList>
    </citation>
    <scope>NUCLEOTIDE SEQUENCE [LARGE SCALE GENOMIC DNA]</scope>
    <source>
        <strain evidence="2">JCM 17064</strain>
    </source>
</reference>
<evidence type="ECO:0008006" key="3">
    <source>
        <dbReference type="Google" id="ProtNLM"/>
    </source>
</evidence>
<evidence type="ECO:0000313" key="2">
    <source>
        <dbReference type="Proteomes" id="UP001500968"/>
    </source>
</evidence>
<name>A0ABP7T9I7_9FLAO</name>
<gene>
    <name evidence="1" type="ORF">GCM10022386_02430</name>
</gene>
<protein>
    <recommendedName>
        <fullName evidence="3">FemAB family protein</fullName>
    </recommendedName>
</protein>
<dbReference type="Gene3D" id="3.40.630.30">
    <property type="match status" value="1"/>
</dbReference>
<dbReference type="RefSeq" id="WP_324691890.1">
    <property type="nucleotide sequence ID" value="NZ_BAABCR010000003.1"/>
</dbReference>
<sequence length="314" mass="36441">MKRYTVKRYCSDDFALWNDFISQATNATFLFDRNFMEYHADRFQDFSLLVFEEDILQAVVPANCKDNQIFSHQGLTYGGFVFRNEFPIGQIETVLSETFSFLQSQGFVKCEIKAMLPFYAPDFHAEIQQVLSDKQAKITAQKMNLAIDFRTEYSISKSKLKHYRRLQSEGLVVKKEADCTIFWQEVLEPLLLEKYQTKPLHSLAEINSLQSKFPNHIEQYNLYRDGKILAGITLFKTATVIKSQYGATTENGKKFRALDYLFLYLIDSFKADYDYFDMGTVDDNSELGYNEGLLNQKKELGCSVYSQNIFQIAL</sequence>
<accession>A0ABP7T9I7</accession>
<proteinExistence type="predicted"/>